<protein>
    <submittedName>
        <fullName evidence="3">Glycosyltransferase family 2 protein</fullName>
    </submittedName>
</protein>
<dbReference type="EMBL" id="SAXA01000007">
    <property type="protein sequence ID" value="RXQ94472.1"/>
    <property type="molecule type" value="Genomic_DNA"/>
</dbReference>
<comment type="caution">
    <text evidence="3">The sequence shown here is derived from an EMBL/GenBank/DDBJ whole genome shotgun (WGS) entry which is preliminary data.</text>
</comment>
<comment type="similarity">
    <text evidence="1">Belongs to the glycosyltransferase 2 family. WaaE/KdtX subfamily.</text>
</comment>
<dbReference type="PANTHER" id="PTHR43630:SF2">
    <property type="entry name" value="GLYCOSYLTRANSFERASE"/>
    <property type="match status" value="1"/>
</dbReference>
<keyword evidence="3" id="KW-0808">Transferase</keyword>
<organism evidence="3 4">
    <name type="scientific">Ancylomarina salipaludis</name>
    <dbReference type="NCBI Taxonomy" id="2501299"/>
    <lineage>
        <taxon>Bacteria</taxon>
        <taxon>Pseudomonadati</taxon>
        <taxon>Bacteroidota</taxon>
        <taxon>Bacteroidia</taxon>
        <taxon>Marinilabiliales</taxon>
        <taxon>Marinifilaceae</taxon>
        <taxon>Ancylomarina</taxon>
    </lineage>
</organism>
<feature type="domain" description="Glycosyltransferase 2-like" evidence="2">
    <location>
        <begin position="15"/>
        <end position="133"/>
    </location>
</feature>
<gene>
    <name evidence="3" type="ORF">EO244_09320</name>
</gene>
<dbReference type="AlphaFoldDB" id="A0A4Q1JLL0"/>
<dbReference type="Proteomes" id="UP000289703">
    <property type="component" value="Unassembled WGS sequence"/>
</dbReference>
<name>A0A4Q1JLL0_9BACT</name>
<dbReference type="Gene3D" id="3.90.550.10">
    <property type="entry name" value="Spore Coat Polysaccharide Biosynthesis Protein SpsA, Chain A"/>
    <property type="match status" value="1"/>
</dbReference>
<dbReference type="PANTHER" id="PTHR43630">
    <property type="entry name" value="POLY-BETA-1,6-N-ACETYL-D-GLUCOSAMINE SYNTHASE"/>
    <property type="match status" value="1"/>
</dbReference>
<reference evidence="3 4" key="1">
    <citation type="submission" date="2019-01" db="EMBL/GenBank/DDBJ databases">
        <title>Ancylomarina salipaludis sp. nov., isolated from a salt marsh.</title>
        <authorList>
            <person name="Yoon J.-H."/>
        </authorList>
    </citation>
    <scope>NUCLEOTIDE SEQUENCE [LARGE SCALE GENOMIC DNA]</scope>
    <source>
        <strain evidence="3 4">SHSM-M15</strain>
    </source>
</reference>
<keyword evidence="4" id="KW-1185">Reference proteome</keyword>
<dbReference type="InterPro" id="IPR001173">
    <property type="entry name" value="Glyco_trans_2-like"/>
</dbReference>
<dbReference type="GO" id="GO:0016740">
    <property type="term" value="F:transferase activity"/>
    <property type="evidence" value="ECO:0007669"/>
    <property type="project" value="UniProtKB-KW"/>
</dbReference>
<dbReference type="RefSeq" id="WP_129254400.1">
    <property type="nucleotide sequence ID" value="NZ_SAXA01000007.1"/>
</dbReference>
<accession>A0A4Q1JLL0</accession>
<evidence type="ECO:0000313" key="3">
    <source>
        <dbReference type="EMBL" id="RXQ94472.1"/>
    </source>
</evidence>
<dbReference type="SUPFAM" id="SSF53448">
    <property type="entry name" value="Nucleotide-diphospho-sugar transferases"/>
    <property type="match status" value="1"/>
</dbReference>
<proteinExistence type="inferred from homology"/>
<evidence type="ECO:0000256" key="1">
    <source>
        <dbReference type="ARBA" id="ARBA00038494"/>
    </source>
</evidence>
<sequence length="265" mass="31541">MNRKNYKFGEKLPISATIICYNEESNIEETLKSLDFIDEIIVIDSYSTDKTIEIVSRYTDKIYYNKFKDFSDQRNIALSKVSNNWVMRIDSDEIITPSLKQKIYDILNQDDCSRQIVYKTALKNMFMGRLIKHSNWGGKPVHFLYNFNHFKYKNAVHELPDITETQEIVLKNVYLIHNTYKGVTVMFRKTDQYSTIKAKQLFDKQVKITPFHLAIKPTYRFIFHYLLNLGFLDGRQGFIIAKMKALEVYWRYLKCWRLQKGETID</sequence>
<dbReference type="OrthoDB" id="199095at2"/>
<dbReference type="InterPro" id="IPR029044">
    <property type="entry name" value="Nucleotide-diphossugar_trans"/>
</dbReference>
<dbReference type="Pfam" id="PF00535">
    <property type="entry name" value="Glycos_transf_2"/>
    <property type="match status" value="1"/>
</dbReference>
<evidence type="ECO:0000259" key="2">
    <source>
        <dbReference type="Pfam" id="PF00535"/>
    </source>
</evidence>
<dbReference type="CDD" id="cd02511">
    <property type="entry name" value="Beta4Glucosyltransferase"/>
    <property type="match status" value="1"/>
</dbReference>
<evidence type="ECO:0000313" key="4">
    <source>
        <dbReference type="Proteomes" id="UP000289703"/>
    </source>
</evidence>